<dbReference type="AlphaFoldDB" id="A0A226E7W0"/>
<name>A0A226E7W0_FOLCA</name>
<evidence type="ECO:0000256" key="10">
    <source>
        <dbReference type="ARBA" id="ARBA00047899"/>
    </source>
</evidence>
<dbReference type="Gene3D" id="1.10.510.10">
    <property type="entry name" value="Transferase(Phosphotransferase) domain 1"/>
    <property type="match status" value="1"/>
</dbReference>
<dbReference type="GO" id="GO:0005524">
    <property type="term" value="F:ATP binding"/>
    <property type="evidence" value="ECO:0007669"/>
    <property type="project" value="UniProtKB-UniRule"/>
</dbReference>
<protein>
    <recommendedName>
        <fullName evidence="3">Serine/threonine-protein kinase 1</fullName>
        <ecNumber evidence="2">2.7.11.1</ecNumber>
    </recommendedName>
</protein>
<feature type="compositionally biased region" description="Polar residues" evidence="13">
    <location>
        <begin position="458"/>
        <end position="488"/>
    </location>
</feature>
<evidence type="ECO:0000313" key="15">
    <source>
        <dbReference type="EMBL" id="OXA52746.1"/>
    </source>
</evidence>
<evidence type="ECO:0000256" key="6">
    <source>
        <dbReference type="ARBA" id="ARBA00022741"/>
    </source>
</evidence>
<comment type="catalytic activity">
    <reaction evidence="10">
        <text>L-threonyl-[protein] + ATP = O-phospho-L-threonyl-[protein] + ADP + H(+)</text>
        <dbReference type="Rhea" id="RHEA:46608"/>
        <dbReference type="Rhea" id="RHEA-COMP:11060"/>
        <dbReference type="Rhea" id="RHEA-COMP:11605"/>
        <dbReference type="ChEBI" id="CHEBI:15378"/>
        <dbReference type="ChEBI" id="CHEBI:30013"/>
        <dbReference type="ChEBI" id="CHEBI:30616"/>
        <dbReference type="ChEBI" id="CHEBI:61977"/>
        <dbReference type="ChEBI" id="CHEBI:456216"/>
        <dbReference type="EC" id="2.7.11.1"/>
    </reaction>
</comment>
<evidence type="ECO:0000256" key="1">
    <source>
        <dbReference type="ARBA" id="ARBA00004192"/>
    </source>
</evidence>
<dbReference type="CDD" id="cd14005">
    <property type="entry name" value="STKc_PIM"/>
    <property type="match status" value="1"/>
</dbReference>
<evidence type="ECO:0000256" key="11">
    <source>
        <dbReference type="ARBA" id="ARBA00048679"/>
    </source>
</evidence>
<dbReference type="Pfam" id="PF00069">
    <property type="entry name" value="Pkinase"/>
    <property type="match status" value="1"/>
</dbReference>
<reference evidence="15 16" key="1">
    <citation type="submission" date="2015-12" db="EMBL/GenBank/DDBJ databases">
        <title>The genome of Folsomia candida.</title>
        <authorList>
            <person name="Faddeeva A."/>
            <person name="Derks M.F."/>
            <person name="Anvar Y."/>
            <person name="Smit S."/>
            <person name="Van Straalen N."/>
            <person name="Roelofs D."/>
        </authorList>
    </citation>
    <scope>NUCLEOTIDE SEQUENCE [LARGE SCALE GENOMIC DNA]</scope>
    <source>
        <strain evidence="15 16">VU population</strain>
        <tissue evidence="15">Whole body</tissue>
    </source>
</reference>
<proteinExistence type="predicted"/>
<feature type="compositionally biased region" description="Low complexity" evidence="13">
    <location>
        <begin position="110"/>
        <end position="146"/>
    </location>
</feature>
<evidence type="ECO:0000259" key="14">
    <source>
        <dbReference type="PROSITE" id="PS50011"/>
    </source>
</evidence>
<evidence type="ECO:0000256" key="9">
    <source>
        <dbReference type="ARBA" id="ARBA00023200"/>
    </source>
</evidence>
<keyword evidence="9" id="KW-1035">Host cytoplasm</keyword>
<dbReference type="GO" id="GO:0030430">
    <property type="term" value="C:host cell cytoplasm"/>
    <property type="evidence" value="ECO:0007669"/>
    <property type="project" value="UniProtKB-SubCell"/>
</dbReference>
<evidence type="ECO:0000256" key="3">
    <source>
        <dbReference type="ARBA" id="ARBA00016885"/>
    </source>
</evidence>
<keyword evidence="6 12" id="KW-0547">Nucleotide-binding</keyword>
<dbReference type="PANTHER" id="PTHR22984:SF25">
    <property type="entry name" value="PROTEIN KINASE DOMAIN-CONTAINING PROTEIN"/>
    <property type="match status" value="1"/>
</dbReference>
<keyword evidence="8 12" id="KW-0067">ATP-binding</keyword>
<dbReference type="PROSITE" id="PS00108">
    <property type="entry name" value="PROTEIN_KINASE_ST"/>
    <property type="match status" value="1"/>
</dbReference>
<dbReference type="GO" id="GO:0004674">
    <property type="term" value="F:protein serine/threonine kinase activity"/>
    <property type="evidence" value="ECO:0007669"/>
    <property type="project" value="UniProtKB-KW"/>
</dbReference>
<feature type="domain" description="Protein kinase" evidence="14">
    <location>
        <begin position="168"/>
        <end position="418"/>
    </location>
</feature>
<feature type="compositionally biased region" description="Low complexity" evidence="13">
    <location>
        <begin position="436"/>
        <end position="447"/>
    </location>
</feature>
<dbReference type="OrthoDB" id="193931at2759"/>
<dbReference type="Proteomes" id="UP000198287">
    <property type="component" value="Unassembled WGS sequence"/>
</dbReference>
<keyword evidence="16" id="KW-1185">Reference proteome</keyword>
<dbReference type="EC" id="2.7.11.1" evidence="2"/>
<evidence type="ECO:0000256" key="4">
    <source>
        <dbReference type="ARBA" id="ARBA00022527"/>
    </source>
</evidence>
<accession>A0A226E7W0</accession>
<dbReference type="GO" id="GO:0005737">
    <property type="term" value="C:cytoplasm"/>
    <property type="evidence" value="ECO:0007669"/>
    <property type="project" value="TreeGrafter"/>
</dbReference>
<dbReference type="PROSITE" id="PS50011">
    <property type="entry name" value="PROTEIN_KINASE_DOM"/>
    <property type="match status" value="1"/>
</dbReference>
<dbReference type="Gene3D" id="3.30.200.20">
    <property type="entry name" value="Phosphorylase Kinase, domain 1"/>
    <property type="match status" value="1"/>
</dbReference>
<dbReference type="InterPro" id="IPR008271">
    <property type="entry name" value="Ser/Thr_kinase_AS"/>
</dbReference>
<keyword evidence="5" id="KW-0808">Transferase</keyword>
<evidence type="ECO:0000256" key="7">
    <source>
        <dbReference type="ARBA" id="ARBA00022777"/>
    </source>
</evidence>
<sequence length="517" mass="55829">MKNYVEMLSTKRQPNPPLAPPTSTTTTTTLPCGSLGSSNLKELNSNNNSNLSVFNNASSSIAPISTSTTSTSIPSSLAINSNNSNNCNNIANMFGANSIPDFDVSMDKSNNGSSSIVGSNNGSGSTSSSSSASSSSSSSGSGLQNSTPKEKEFVFTVIPSREPFERAYRVGPVLGQGGFGTVYSGVRLRDGLPVAIKHVAKAKVTEWRPLNGSRVPLEIYLLCKVAHVEGVIKILDYFERNDSFIIVMERPEPVKDLFDYITEKGILEETVAREFFKQIVQTIISCHKAGVVHRDIKDENILVDAKSHSVKLIDFGSGAILRDNLYTDFDGTRVYAPPEWIRYGKYYGKSATVWSLGILLYDMVCGDIPFERDEQILRAEISFRTRLTHECQELIRQCLRLRPQSRPTLEDILNHAWMTAPLDSPQGPSPSPSPSVSPSHSPSSSASTVPRHLGGEGQNNLESGSNPGQELPPVSTNPSNPEATPLSCNTSLLLGEPVMMATSCEGATAMEAACHCL</sequence>
<evidence type="ECO:0000313" key="16">
    <source>
        <dbReference type="Proteomes" id="UP000198287"/>
    </source>
</evidence>
<feature type="binding site" evidence="12">
    <location>
        <position position="197"/>
    </location>
    <ligand>
        <name>ATP</name>
        <dbReference type="ChEBI" id="CHEBI:30616"/>
    </ligand>
</feature>
<feature type="region of interest" description="Disordered" evidence="13">
    <location>
        <begin position="419"/>
        <end position="488"/>
    </location>
</feature>
<dbReference type="SMART" id="SM00220">
    <property type="entry name" value="S_TKc"/>
    <property type="match status" value="1"/>
</dbReference>
<dbReference type="STRING" id="158441.A0A226E7W0"/>
<dbReference type="PANTHER" id="PTHR22984">
    <property type="entry name" value="SERINE/THREONINE-PROTEIN KINASE PIM"/>
    <property type="match status" value="1"/>
</dbReference>
<feature type="region of interest" description="Disordered" evidence="13">
    <location>
        <begin position="1"/>
        <end position="28"/>
    </location>
</feature>
<dbReference type="InterPro" id="IPR000719">
    <property type="entry name" value="Prot_kinase_dom"/>
</dbReference>
<dbReference type="InterPro" id="IPR017441">
    <property type="entry name" value="Protein_kinase_ATP_BS"/>
</dbReference>
<evidence type="ECO:0000256" key="5">
    <source>
        <dbReference type="ARBA" id="ARBA00022679"/>
    </source>
</evidence>
<comment type="catalytic activity">
    <reaction evidence="11">
        <text>L-seryl-[protein] + ATP = O-phospho-L-seryl-[protein] + ADP + H(+)</text>
        <dbReference type="Rhea" id="RHEA:17989"/>
        <dbReference type="Rhea" id="RHEA-COMP:9863"/>
        <dbReference type="Rhea" id="RHEA-COMP:11604"/>
        <dbReference type="ChEBI" id="CHEBI:15378"/>
        <dbReference type="ChEBI" id="CHEBI:29999"/>
        <dbReference type="ChEBI" id="CHEBI:30616"/>
        <dbReference type="ChEBI" id="CHEBI:83421"/>
        <dbReference type="ChEBI" id="CHEBI:456216"/>
        <dbReference type="EC" id="2.7.11.1"/>
    </reaction>
</comment>
<evidence type="ECO:0000256" key="2">
    <source>
        <dbReference type="ARBA" id="ARBA00012513"/>
    </source>
</evidence>
<organism evidence="15 16">
    <name type="scientific">Folsomia candida</name>
    <name type="common">Springtail</name>
    <dbReference type="NCBI Taxonomy" id="158441"/>
    <lineage>
        <taxon>Eukaryota</taxon>
        <taxon>Metazoa</taxon>
        <taxon>Ecdysozoa</taxon>
        <taxon>Arthropoda</taxon>
        <taxon>Hexapoda</taxon>
        <taxon>Collembola</taxon>
        <taxon>Entomobryomorpha</taxon>
        <taxon>Isotomoidea</taxon>
        <taxon>Isotomidae</taxon>
        <taxon>Proisotominae</taxon>
        <taxon>Folsomia</taxon>
    </lineage>
</organism>
<gene>
    <name evidence="15" type="ORF">Fcan01_12227</name>
</gene>
<keyword evidence="4" id="KW-0723">Serine/threonine-protein kinase</keyword>
<evidence type="ECO:0000256" key="8">
    <source>
        <dbReference type="ARBA" id="ARBA00022840"/>
    </source>
</evidence>
<comment type="subcellular location">
    <subcellularLocation>
        <location evidence="1">Host cytoplasm</location>
    </subcellularLocation>
</comment>
<dbReference type="FunFam" id="1.10.510.10:FF:000708">
    <property type="entry name" value="serine/threonine-protein kinase par-1-like"/>
    <property type="match status" value="1"/>
</dbReference>
<dbReference type="OMA" id="TRLTHEC"/>
<dbReference type="PROSITE" id="PS00107">
    <property type="entry name" value="PROTEIN_KINASE_ATP"/>
    <property type="match status" value="1"/>
</dbReference>
<dbReference type="InterPro" id="IPR011009">
    <property type="entry name" value="Kinase-like_dom_sf"/>
</dbReference>
<evidence type="ECO:0000256" key="12">
    <source>
        <dbReference type="PROSITE-ProRule" id="PRU10141"/>
    </source>
</evidence>
<feature type="region of interest" description="Disordered" evidence="13">
    <location>
        <begin position="110"/>
        <end position="147"/>
    </location>
</feature>
<dbReference type="SUPFAM" id="SSF56112">
    <property type="entry name" value="Protein kinase-like (PK-like)"/>
    <property type="match status" value="1"/>
</dbReference>
<comment type="caution">
    <text evidence="15">The sequence shown here is derived from an EMBL/GenBank/DDBJ whole genome shotgun (WGS) entry which is preliminary data.</text>
</comment>
<evidence type="ECO:0000256" key="13">
    <source>
        <dbReference type="SAM" id="MobiDB-lite"/>
    </source>
</evidence>
<keyword evidence="7 15" id="KW-0418">Kinase</keyword>
<dbReference type="InterPro" id="IPR051138">
    <property type="entry name" value="PIM_Ser/Thr_kinase"/>
</dbReference>
<dbReference type="EMBL" id="LNIX01000006">
    <property type="protein sequence ID" value="OXA52746.1"/>
    <property type="molecule type" value="Genomic_DNA"/>
</dbReference>